<evidence type="ECO:0000313" key="2">
    <source>
        <dbReference type="Proteomes" id="UP001151699"/>
    </source>
</evidence>
<dbReference type="Proteomes" id="UP001151699">
    <property type="component" value="Chromosome X"/>
</dbReference>
<feature type="non-terminal residue" evidence="1">
    <location>
        <position position="158"/>
    </location>
</feature>
<protein>
    <submittedName>
        <fullName evidence="1">Uncharacterized protein</fullName>
    </submittedName>
</protein>
<feature type="non-terminal residue" evidence="1">
    <location>
        <position position="1"/>
    </location>
</feature>
<proteinExistence type="predicted"/>
<keyword evidence="2" id="KW-1185">Reference proteome</keyword>
<evidence type="ECO:0000313" key="1">
    <source>
        <dbReference type="EMBL" id="KAJ6637510.1"/>
    </source>
</evidence>
<dbReference type="AlphaFoldDB" id="A0A9Q0MT55"/>
<organism evidence="1 2">
    <name type="scientific">Pseudolycoriella hygida</name>
    <dbReference type="NCBI Taxonomy" id="35572"/>
    <lineage>
        <taxon>Eukaryota</taxon>
        <taxon>Metazoa</taxon>
        <taxon>Ecdysozoa</taxon>
        <taxon>Arthropoda</taxon>
        <taxon>Hexapoda</taxon>
        <taxon>Insecta</taxon>
        <taxon>Pterygota</taxon>
        <taxon>Neoptera</taxon>
        <taxon>Endopterygota</taxon>
        <taxon>Diptera</taxon>
        <taxon>Nematocera</taxon>
        <taxon>Sciaroidea</taxon>
        <taxon>Sciaridae</taxon>
        <taxon>Pseudolycoriella</taxon>
    </lineage>
</organism>
<comment type="caution">
    <text evidence="1">The sequence shown here is derived from an EMBL/GenBank/DDBJ whole genome shotgun (WGS) entry which is preliminary data.</text>
</comment>
<dbReference type="EMBL" id="WJQU01000003">
    <property type="protein sequence ID" value="KAJ6637510.1"/>
    <property type="molecule type" value="Genomic_DNA"/>
</dbReference>
<accession>A0A9Q0MT55</accession>
<name>A0A9Q0MT55_9DIPT</name>
<reference evidence="1" key="1">
    <citation type="submission" date="2022-07" db="EMBL/GenBank/DDBJ databases">
        <authorList>
            <person name="Trinca V."/>
            <person name="Uliana J.V.C."/>
            <person name="Torres T.T."/>
            <person name="Ward R.J."/>
            <person name="Monesi N."/>
        </authorList>
    </citation>
    <scope>NUCLEOTIDE SEQUENCE</scope>
    <source>
        <strain evidence="1">HSMRA1968</strain>
        <tissue evidence="1">Whole embryos</tissue>
    </source>
</reference>
<sequence>NRTFVKTNAPHASTTVGLPDKSLYTESFATGKCSRTVRNPSRKRSDSNIEITELTRWYYEVDTIYDVVKNAIEGYCTSVSKEKLLDLRLKCRRDVEKCRTMLTTSQSHRMAKVRVQSVFDEITKKINAVPTPSNTNYWKSRLQVCQQQLLNLHRKIKG</sequence>
<gene>
    <name evidence="1" type="ORF">Bhyg_10241</name>
</gene>